<reference evidence="1" key="1">
    <citation type="submission" date="2020-10" db="EMBL/GenBank/DDBJ databases">
        <authorList>
            <person name="Gilroy R."/>
        </authorList>
    </citation>
    <scope>NUCLEOTIDE SEQUENCE</scope>
    <source>
        <strain evidence="1">CHK152-2871</strain>
    </source>
</reference>
<protein>
    <submittedName>
        <fullName evidence="1">Uncharacterized protein</fullName>
    </submittedName>
</protein>
<dbReference type="EMBL" id="DVJQ01000069">
    <property type="protein sequence ID" value="HIS74954.1"/>
    <property type="molecule type" value="Genomic_DNA"/>
</dbReference>
<sequence>MPVFYFIISLGVDGIEKLFQKFSKKIHKNETERNVYGRYDNLSMSSLIARGQIPQKHRQIAANYMVIKRIFGFSALHSRINNYERSILKKYGFDLLENSTISQINHQLEQLKIWSNSNDTYVKAYADEIFEIRVKELKFLRASNYATAVGEFYDGYKALERYIEYVAG</sequence>
<gene>
    <name evidence="1" type="ORF">IAA86_08050</name>
</gene>
<accession>A0A9D1FJY5</accession>
<proteinExistence type="predicted"/>
<reference evidence="1" key="2">
    <citation type="journal article" date="2021" name="PeerJ">
        <title>Extensive microbial diversity within the chicken gut microbiome revealed by metagenomics and culture.</title>
        <authorList>
            <person name="Gilroy R."/>
            <person name="Ravi A."/>
            <person name="Getino M."/>
            <person name="Pursley I."/>
            <person name="Horton D.L."/>
            <person name="Alikhan N.F."/>
            <person name="Baker D."/>
            <person name="Gharbi K."/>
            <person name="Hall N."/>
            <person name="Watson M."/>
            <person name="Adriaenssens E.M."/>
            <person name="Foster-Nyarko E."/>
            <person name="Jarju S."/>
            <person name="Secka A."/>
            <person name="Antonio M."/>
            <person name="Oren A."/>
            <person name="Chaudhuri R.R."/>
            <person name="La Ragione R."/>
            <person name="Hildebrand F."/>
            <person name="Pallen M.J."/>
        </authorList>
    </citation>
    <scope>NUCLEOTIDE SEQUENCE</scope>
    <source>
        <strain evidence="1">CHK152-2871</strain>
    </source>
</reference>
<dbReference type="Proteomes" id="UP000886865">
    <property type="component" value="Unassembled WGS sequence"/>
</dbReference>
<evidence type="ECO:0000313" key="1">
    <source>
        <dbReference type="EMBL" id="HIS74954.1"/>
    </source>
</evidence>
<comment type="caution">
    <text evidence="1">The sequence shown here is derived from an EMBL/GenBank/DDBJ whole genome shotgun (WGS) entry which is preliminary data.</text>
</comment>
<organism evidence="1 2">
    <name type="scientific">Candidatus Galligastranaerophilus intestinavium</name>
    <dbReference type="NCBI Taxonomy" id="2840836"/>
    <lineage>
        <taxon>Bacteria</taxon>
        <taxon>Candidatus Galligastranaerophilus</taxon>
    </lineage>
</organism>
<dbReference type="AlphaFoldDB" id="A0A9D1FJY5"/>
<evidence type="ECO:0000313" key="2">
    <source>
        <dbReference type="Proteomes" id="UP000886865"/>
    </source>
</evidence>
<name>A0A9D1FJY5_9BACT</name>